<evidence type="ECO:0000256" key="3">
    <source>
        <dbReference type="ARBA" id="ARBA00022475"/>
    </source>
</evidence>
<dbReference type="GO" id="GO:0015031">
    <property type="term" value="P:protein transport"/>
    <property type="evidence" value="ECO:0007669"/>
    <property type="project" value="UniProtKB-KW"/>
</dbReference>
<dbReference type="Gene3D" id="1.20.1560.10">
    <property type="entry name" value="ABC transporter type 1, transmembrane domain"/>
    <property type="match status" value="1"/>
</dbReference>
<dbReference type="InterPro" id="IPR005074">
    <property type="entry name" value="Peptidase_C39"/>
</dbReference>
<accession>A0A0A1GWQ1</accession>
<evidence type="ECO:0000256" key="10">
    <source>
        <dbReference type="ARBA" id="ARBA00022927"/>
    </source>
</evidence>
<proteinExistence type="predicted"/>
<evidence type="ECO:0000256" key="2">
    <source>
        <dbReference type="ARBA" id="ARBA00022448"/>
    </source>
</evidence>
<evidence type="ECO:0000313" key="20">
    <source>
        <dbReference type="Proteomes" id="UP000031620"/>
    </source>
</evidence>
<evidence type="ECO:0000256" key="9">
    <source>
        <dbReference type="ARBA" id="ARBA00022840"/>
    </source>
</evidence>
<evidence type="ECO:0000259" key="16">
    <source>
        <dbReference type="PROSITE" id="PS50893"/>
    </source>
</evidence>
<evidence type="ECO:0000256" key="13">
    <source>
        <dbReference type="ARBA" id="ARBA00023136"/>
    </source>
</evidence>
<dbReference type="AlphaFoldDB" id="A0A0A1GWQ1"/>
<dbReference type="Proteomes" id="UP000031620">
    <property type="component" value="Chromosome"/>
</dbReference>
<dbReference type="InterPro" id="IPR003593">
    <property type="entry name" value="AAA+_ATPase"/>
</dbReference>
<dbReference type="KEGG" id="lho:LOOC260_107580"/>
<dbReference type="PROSITE" id="PS50893">
    <property type="entry name" value="ABC_TRANSPORTER_2"/>
    <property type="match status" value="1"/>
</dbReference>
<evidence type="ECO:0000259" key="17">
    <source>
        <dbReference type="PROSITE" id="PS50929"/>
    </source>
</evidence>
<sequence length="725" mass="80567">MTFIWNKIKFKYVPQVDERDCGVAALDMVLEAYHSDYSLASLRELAKTDMEGTTALGIVRAAEQIGFETQVVKADMSLFDLDDIPYPFIAHVIKPGGLLHYYTIFSKTSKCVILGDPDPSVGLIRMSKKQFQGEWDGVAIFLAPLPEYHPKKESKRNLFALIPLLLKQRLLVTQIILASLLVTLISIVGSYYLQGIIDTYIPGGLKNTLVIISIGIITAYVIQQFLSFAENYLLMVMGQRLSIDIILGYIRHIFELPMKFFGTRRTGEIVSRFTDASQIIDALASTIISLFLDVGIVVIVGIVLAFQNINLMLLTLISIPLYAIIIFVFVGSFDKLNNDRMESNAVLSSSIIEDIDGIETIKSLNSEQTTYRKIDREFVDYLKKSFKYEKLSITQEALKEGLQLVLNVFVLWFGSTMVIDGKMTLGQLVTFNALLSYFTTPLQSIIGLQTKLQAAKVANNRLNEVYSVDSEFTKVSAFNEKPKSLTNSEITLTNVKFRYGFGNYALDDISLTIKAGAKIALVGASGSGKSTLVKLLVRFFESESGQIRFGQIPLNEINQKKLRATINYLPQEPYIFSGTIYENLLLGCSDKNVGIQTINNALEIAAIKDDIEAMQLGLETPLSADGSGISGGQKQRIAIARAVLADTPVMIMDESTSNLDLITERKIIGNLLAFTNKTIIFVAHRLTIAEMVDDIYVMNHGKVIEHGSHEKLRNAGGFYSKLLND</sequence>
<dbReference type="STRING" id="1291742.LOOC260_107580"/>
<dbReference type="InterPro" id="IPR039421">
    <property type="entry name" value="Type_1_exporter"/>
</dbReference>
<keyword evidence="14" id="KW-0080">Bacteriocin transport</keyword>
<dbReference type="InterPro" id="IPR036640">
    <property type="entry name" value="ABC1_TM_sf"/>
</dbReference>
<evidence type="ECO:0000256" key="7">
    <source>
        <dbReference type="ARBA" id="ARBA00022801"/>
    </source>
</evidence>
<feature type="domain" description="Peptidase C39" evidence="18">
    <location>
        <begin position="15"/>
        <end position="142"/>
    </location>
</feature>
<dbReference type="HOGENOM" id="CLU_000604_84_3_9"/>
<dbReference type="GO" id="GO:0034040">
    <property type="term" value="F:ATPase-coupled lipid transmembrane transporter activity"/>
    <property type="evidence" value="ECO:0007669"/>
    <property type="project" value="TreeGrafter"/>
</dbReference>
<feature type="domain" description="ABC transporter" evidence="16">
    <location>
        <begin position="490"/>
        <end position="725"/>
    </location>
</feature>
<protein>
    <submittedName>
        <fullName evidence="19">Peptide ABC transporter ATP-binding protein</fullName>
    </submittedName>
</protein>
<dbReference type="FunFam" id="3.40.50.300:FF:000854">
    <property type="entry name" value="Multidrug ABC transporter ATP-binding protein"/>
    <property type="match status" value="1"/>
</dbReference>
<dbReference type="InterPro" id="IPR011527">
    <property type="entry name" value="ABC1_TM_dom"/>
</dbReference>
<feature type="transmembrane region" description="Helical" evidence="15">
    <location>
        <begin position="282"/>
        <end position="306"/>
    </location>
</feature>
<dbReference type="Pfam" id="PF03412">
    <property type="entry name" value="Peptidase_C39"/>
    <property type="match status" value="1"/>
</dbReference>
<dbReference type="CDD" id="cd18570">
    <property type="entry name" value="ABC_6TM_PCAT1_LagD_like"/>
    <property type="match status" value="1"/>
</dbReference>
<keyword evidence="9 19" id="KW-0067">ATP-binding</keyword>
<evidence type="ECO:0000313" key="19">
    <source>
        <dbReference type="EMBL" id="BAP85298.1"/>
    </source>
</evidence>
<evidence type="ECO:0000256" key="1">
    <source>
        <dbReference type="ARBA" id="ARBA00004651"/>
    </source>
</evidence>
<evidence type="ECO:0000256" key="12">
    <source>
        <dbReference type="ARBA" id="ARBA00022989"/>
    </source>
</evidence>
<evidence type="ECO:0000256" key="14">
    <source>
        <dbReference type="ARBA" id="ARBA00043264"/>
    </source>
</evidence>
<keyword evidence="11" id="KW-1278">Translocase</keyword>
<dbReference type="SUPFAM" id="SSF90123">
    <property type="entry name" value="ABC transporter transmembrane region"/>
    <property type="match status" value="1"/>
</dbReference>
<keyword evidence="8" id="KW-0788">Thiol protease</keyword>
<evidence type="ECO:0000256" key="5">
    <source>
        <dbReference type="ARBA" id="ARBA00022692"/>
    </source>
</evidence>
<name>A0A0A1GWQ1_9LACO</name>
<keyword evidence="4" id="KW-0645">Protease</keyword>
<feature type="transmembrane region" description="Helical" evidence="15">
    <location>
        <begin position="205"/>
        <end position="226"/>
    </location>
</feature>
<dbReference type="SUPFAM" id="SSF52540">
    <property type="entry name" value="P-loop containing nucleoside triphosphate hydrolases"/>
    <property type="match status" value="1"/>
</dbReference>
<dbReference type="InterPro" id="IPR017871">
    <property type="entry name" value="ABC_transporter-like_CS"/>
</dbReference>
<keyword evidence="2" id="KW-0813">Transport</keyword>
<feature type="domain" description="ABC transmembrane type-1" evidence="17">
    <location>
        <begin position="175"/>
        <end position="454"/>
    </location>
</feature>
<dbReference type="GO" id="GO:0005524">
    <property type="term" value="F:ATP binding"/>
    <property type="evidence" value="ECO:0007669"/>
    <property type="project" value="UniProtKB-KW"/>
</dbReference>
<evidence type="ECO:0000256" key="4">
    <source>
        <dbReference type="ARBA" id="ARBA00022670"/>
    </source>
</evidence>
<dbReference type="Pfam" id="PF00005">
    <property type="entry name" value="ABC_tran"/>
    <property type="match status" value="1"/>
</dbReference>
<reference evidence="19 20" key="1">
    <citation type="submission" date="2014-11" db="EMBL/GenBank/DDBJ databases">
        <title>Complete genome sequence and analysis of Lactobacillus hokkaidonensis LOOC260T.</title>
        <authorList>
            <person name="Tanizawa Y."/>
            <person name="Tohno M."/>
            <person name="Kaminuma E."/>
            <person name="Nakamura Y."/>
            <person name="Arita M."/>
        </authorList>
    </citation>
    <scope>NUCLEOTIDE SEQUENCE [LARGE SCALE GENOMIC DNA]</scope>
    <source>
        <strain evidence="19 20">LOOC260</strain>
    </source>
</reference>
<evidence type="ECO:0000256" key="6">
    <source>
        <dbReference type="ARBA" id="ARBA00022741"/>
    </source>
</evidence>
<dbReference type="InterPro" id="IPR027417">
    <property type="entry name" value="P-loop_NTPase"/>
</dbReference>
<dbReference type="EMBL" id="AP014680">
    <property type="protein sequence ID" value="BAP85298.1"/>
    <property type="molecule type" value="Genomic_DNA"/>
</dbReference>
<keyword evidence="10" id="KW-0653">Protein transport</keyword>
<dbReference type="GO" id="GO:0016887">
    <property type="term" value="F:ATP hydrolysis activity"/>
    <property type="evidence" value="ECO:0007669"/>
    <property type="project" value="InterPro"/>
</dbReference>
<gene>
    <name evidence="19" type="ORF">LOOC260_107580</name>
</gene>
<dbReference type="Pfam" id="PF00664">
    <property type="entry name" value="ABC_membrane"/>
    <property type="match status" value="1"/>
</dbReference>
<keyword evidence="6" id="KW-0547">Nucleotide-binding</keyword>
<dbReference type="CDD" id="cd02418">
    <property type="entry name" value="Peptidase_C39B"/>
    <property type="match status" value="1"/>
</dbReference>
<dbReference type="InterPro" id="IPR005897">
    <property type="entry name" value="Pept_C39_ABC_bacteriocin"/>
</dbReference>
<evidence type="ECO:0000256" key="15">
    <source>
        <dbReference type="SAM" id="Phobius"/>
    </source>
</evidence>
<dbReference type="PROSITE" id="PS50990">
    <property type="entry name" value="PEPTIDASE_C39"/>
    <property type="match status" value="1"/>
</dbReference>
<dbReference type="RefSeq" id="WP_041093105.1">
    <property type="nucleotide sequence ID" value="NZ_AP014680.1"/>
</dbReference>
<dbReference type="GO" id="GO:0006508">
    <property type="term" value="P:proteolysis"/>
    <property type="evidence" value="ECO:0007669"/>
    <property type="project" value="UniProtKB-KW"/>
</dbReference>
<dbReference type="GO" id="GO:0008234">
    <property type="term" value="F:cysteine-type peptidase activity"/>
    <property type="evidence" value="ECO:0007669"/>
    <property type="project" value="UniProtKB-KW"/>
</dbReference>
<keyword evidence="12 15" id="KW-1133">Transmembrane helix</keyword>
<dbReference type="GO" id="GO:0043214">
    <property type="term" value="F:ABC-type bacteriocin transporter activity"/>
    <property type="evidence" value="ECO:0007669"/>
    <property type="project" value="InterPro"/>
</dbReference>
<keyword evidence="13 15" id="KW-0472">Membrane</keyword>
<dbReference type="Gene3D" id="3.90.70.10">
    <property type="entry name" value="Cysteine proteinases"/>
    <property type="match status" value="1"/>
</dbReference>
<feature type="transmembrane region" description="Helical" evidence="15">
    <location>
        <begin position="312"/>
        <end position="333"/>
    </location>
</feature>
<evidence type="ECO:0000259" key="18">
    <source>
        <dbReference type="PROSITE" id="PS50990"/>
    </source>
</evidence>
<dbReference type="PANTHER" id="PTHR24221:SF654">
    <property type="entry name" value="ATP-BINDING CASSETTE SUB-FAMILY B MEMBER 6"/>
    <property type="match status" value="1"/>
</dbReference>
<dbReference type="Gene3D" id="3.40.50.300">
    <property type="entry name" value="P-loop containing nucleotide triphosphate hydrolases"/>
    <property type="match status" value="1"/>
</dbReference>
<evidence type="ECO:0000256" key="11">
    <source>
        <dbReference type="ARBA" id="ARBA00022967"/>
    </source>
</evidence>
<keyword evidence="5 15" id="KW-0812">Transmembrane</keyword>
<evidence type="ECO:0000256" key="8">
    <source>
        <dbReference type="ARBA" id="ARBA00022807"/>
    </source>
</evidence>
<dbReference type="SMART" id="SM00382">
    <property type="entry name" value="AAA"/>
    <property type="match status" value="1"/>
</dbReference>
<dbReference type="GO" id="GO:0005886">
    <property type="term" value="C:plasma membrane"/>
    <property type="evidence" value="ECO:0007669"/>
    <property type="project" value="UniProtKB-SubCell"/>
</dbReference>
<dbReference type="PANTHER" id="PTHR24221">
    <property type="entry name" value="ATP-BINDING CASSETTE SUB-FAMILY B"/>
    <property type="match status" value="1"/>
</dbReference>
<organism evidence="19 20">
    <name type="scientific">Paucilactobacillus hokkaidonensis JCM 18461</name>
    <dbReference type="NCBI Taxonomy" id="1291742"/>
    <lineage>
        <taxon>Bacteria</taxon>
        <taxon>Bacillati</taxon>
        <taxon>Bacillota</taxon>
        <taxon>Bacilli</taxon>
        <taxon>Lactobacillales</taxon>
        <taxon>Lactobacillaceae</taxon>
        <taxon>Paucilactobacillus</taxon>
    </lineage>
</organism>
<feature type="transmembrane region" description="Helical" evidence="15">
    <location>
        <begin position="171"/>
        <end position="193"/>
    </location>
</feature>
<dbReference type="NCBIfam" id="TIGR01193">
    <property type="entry name" value="bacteriocin_ABC"/>
    <property type="match status" value="1"/>
</dbReference>
<dbReference type="PROSITE" id="PS50929">
    <property type="entry name" value="ABC_TM1F"/>
    <property type="match status" value="1"/>
</dbReference>
<comment type="subcellular location">
    <subcellularLocation>
        <location evidence="1">Cell membrane</location>
        <topology evidence="1">Multi-pass membrane protein</topology>
    </subcellularLocation>
</comment>
<keyword evidence="7" id="KW-0378">Hydrolase</keyword>
<dbReference type="PROSITE" id="PS00211">
    <property type="entry name" value="ABC_TRANSPORTER_1"/>
    <property type="match status" value="1"/>
</dbReference>
<dbReference type="InterPro" id="IPR003439">
    <property type="entry name" value="ABC_transporter-like_ATP-bd"/>
</dbReference>
<keyword evidence="3" id="KW-1003">Cell membrane</keyword>